<accession>A0ABR1RFF9</accession>
<dbReference type="InterPro" id="IPR024079">
    <property type="entry name" value="MetalloPept_cat_dom_sf"/>
</dbReference>
<name>A0ABR1RFF9_9PEZI</name>
<evidence type="ECO:0000313" key="3">
    <source>
        <dbReference type="Proteomes" id="UP001396898"/>
    </source>
</evidence>
<sequence>MGVNNADFGADNGKVTVKYSSALPNAQMVTASKEKATSSSVERELKLAVSGPCKTLVKTSTKPTRPTEGSTVGSSTGPPKGTAKRPATKAVKTSAKPLLEAPTTGSTTKASTKAPVKTNTTSSSKATTAASTKATTTATTTTSTTATAKPLPKLATKPTVKNTTKAPVKAYTKVPAKATATETTATSTKAPTKTITKTSTKAPTKIPTKDANVYVDSSYESRYGDSTANYLQLDGSTLKNQRSSGSGYEDMSENSRRIHEWRLSTAASSRIYPTFPRKQAQDGARYEEDKRWPSSQRQLAVRFLNGSLEDKKLVKTVVNNSYNTIPMHIRFKFLGSAETGSSEIRVLFADSGDSEGRNGRTNSQVDSDKHTMRLVLNQQDPEYAEFCVLHQFGNALGLRNEHQYPDSGILFDHEALRRKGCSDKDIKHHWQPRGIDRRRTVPYDERSIMHYGIDKDDTLNLTRSLRRNQGLSNGDKKQLTDMYPAPAESKAKSIEAKVPGNPVVQQNVRTANPVIASKPNKARTPPPAQAARALAPVSGNGGWDYTCDNPRCGRTHKLECKVQHFERRVRKSWRWF</sequence>
<reference evidence="2 3" key="1">
    <citation type="submission" date="2023-01" db="EMBL/GenBank/DDBJ databases">
        <title>Analysis of 21 Apiospora genomes using comparative genomics revels a genus with tremendous synthesis potential of carbohydrate active enzymes and secondary metabolites.</title>
        <authorList>
            <person name="Sorensen T."/>
        </authorList>
    </citation>
    <scope>NUCLEOTIDE SEQUENCE [LARGE SCALE GENOMIC DNA]</scope>
    <source>
        <strain evidence="2 3">CBS 20057</strain>
    </source>
</reference>
<feature type="compositionally biased region" description="Polar residues" evidence="1">
    <location>
        <begin position="57"/>
        <end position="77"/>
    </location>
</feature>
<gene>
    <name evidence="2" type="ORF">PG991_011880</name>
</gene>
<keyword evidence="3" id="KW-1185">Reference proteome</keyword>
<dbReference type="Gene3D" id="3.40.390.10">
    <property type="entry name" value="Collagenase (Catalytic Domain)"/>
    <property type="match status" value="1"/>
</dbReference>
<dbReference type="EMBL" id="JAQQWI010000016">
    <property type="protein sequence ID" value="KAK8009329.1"/>
    <property type="molecule type" value="Genomic_DNA"/>
</dbReference>
<feature type="compositionally biased region" description="Low complexity" evidence="1">
    <location>
        <begin position="102"/>
        <end position="149"/>
    </location>
</feature>
<protein>
    <recommendedName>
        <fullName evidence="4">Peptidase metallopeptidase domain-containing protein</fullName>
    </recommendedName>
</protein>
<dbReference type="SUPFAM" id="SSF55486">
    <property type="entry name" value="Metalloproteases ('zincins'), catalytic domain"/>
    <property type="match status" value="1"/>
</dbReference>
<feature type="region of interest" description="Disordered" evidence="1">
    <location>
        <begin position="54"/>
        <end position="149"/>
    </location>
</feature>
<organism evidence="2 3">
    <name type="scientific">Apiospora marii</name>
    <dbReference type="NCBI Taxonomy" id="335849"/>
    <lineage>
        <taxon>Eukaryota</taxon>
        <taxon>Fungi</taxon>
        <taxon>Dikarya</taxon>
        <taxon>Ascomycota</taxon>
        <taxon>Pezizomycotina</taxon>
        <taxon>Sordariomycetes</taxon>
        <taxon>Xylariomycetidae</taxon>
        <taxon>Amphisphaeriales</taxon>
        <taxon>Apiosporaceae</taxon>
        <taxon>Apiospora</taxon>
    </lineage>
</organism>
<evidence type="ECO:0008006" key="4">
    <source>
        <dbReference type="Google" id="ProtNLM"/>
    </source>
</evidence>
<dbReference type="Proteomes" id="UP001396898">
    <property type="component" value="Unassembled WGS sequence"/>
</dbReference>
<evidence type="ECO:0000256" key="1">
    <source>
        <dbReference type="SAM" id="MobiDB-lite"/>
    </source>
</evidence>
<proteinExistence type="predicted"/>
<comment type="caution">
    <text evidence="2">The sequence shown here is derived from an EMBL/GenBank/DDBJ whole genome shotgun (WGS) entry which is preliminary data.</text>
</comment>
<evidence type="ECO:0000313" key="2">
    <source>
        <dbReference type="EMBL" id="KAK8009329.1"/>
    </source>
</evidence>